<dbReference type="InterPro" id="IPR008928">
    <property type="entry name" value="6-hairpin_glycosidase_sf"/>
</dbReference>
<evidence type="ECO:0000256" key="1">
    <source>
        <dbReference type="ARBA" id="ARBA00008558"/>
    </source>
</evidence>
<accession>A0AAU7JX68</accession>
<keyword evidence="2" id="KW-0413">Isomerase</keyword>
<reference evidence="3" key="1">
    <citation type="submission" date="2024-05" db="EMBL/GenBank/DDBJ databases">
        <authorList>
            <person name="Kim S."/>
            <person name="Heo J."/>
            <person name="Choi H."/>
            <person name="Choi Y."/>
            <person name="Kwon S.-W."/>
            <person name="Kim Y."/>
        </authorList>
    </citation>
    <scope>NUCLEOTIDE SEQUENCE</scope>
    <source>
        <strain evidence="3">KACC 23699</strain>
    </source>
</reference>
<evidence type="ECO:0000313" key="3">
    <source>
        <dbReference type="EMBL" id="XBO44823.1"/>
    </source>
</evidence>
<dbReference type="GO" id="GO:0016853">
    <property type="term" value="F:isomerase activity"/>
    <property type="evidence" value="ECO:0007669"/>
    <property type="project" value="UniProtKB-KW"/>
</dbReference>
<name>A0AAU7JX68_9MICO</name>
<protein>
    <submittedName>
        <fullName evidence="3">AGE family epimerase/isomerase</fullName>
    </submittedName>
</protein>
<dbReference type="EMBL" id="CP157483">
    <property type="protein sequence ID" value="XBO44823.1"/>
    <property type="molecule type" value="Genomic_DNA"/>
</dbReference>
<dbReference type="GO" id="GO:0005975">
    <property type="term" value="P:carbohydrate metabolic process"/>
    <property type="evidence" value="ECO:0007669"/>
    <property type="project" value="InterPro"/>
</dbReference>
<dbReference type="SUPFAM" id="SSF48208">
    <property type="entry name" value="Six-hairpin glycosidases"/>
    <property type="match status" value="1"/>
</dbReference>
<dbReference type="PANTHER" id="PTHR15108">
    <property type="entry name" value="N-ACYLGLUCOSAMINE-2-EPIMERASE"/>
    <property type="match status" value="1"/>
</dbReference>
<evidence type="ECO:0000256" key="2">
    <source>
        <dbReference type="ARBA" id="ARBA00023235"/>
    </source>
</evidence>
<dbReference type="AlphaFoldDB" id="A0AAU7JX68"/>
<gene>
    <name evidence="3" type="ORF">ABEG17_05630</name>
</gene>
<dbReference type="InterPro" id="IPR010819">
    <property type="entry name" value="AGE/CE"/>
</dbReference>
<dbReference type="Gene3D" id="1.50.10.10">
    <property type="match status" value="1"/>
</dbReference>
<dbReference type="Pfam" id="PF07221">
    <property type="entry name" value="GlcNAc_2-epim"/>
    <property type="match status" value="1"/>
</dbReference>
<sequence length="416" mass="45961">MTDSERTADGAGLPWAQRPAHRLWVQERFARMIDFVQPSVLPDGGFAYLGGDGAPMAGREPSLLLTARMTHVAALASVLGLPGSERLLAHGLSSLDGAFRDEVEGGWFGTLERSGRKTAYEHVHVVLAAASALAAQAQGASVGDPRALAREATRIVEERFWREDEGALCESWSATWEDPEDYRGANANMHAVEAFLAIGDALDEDLWHERALRICERIVDKHARARDWLLPEHYDAQWQELPDYNSDNPNDPFRPYGATYGHLLEWARLLCALHASPRVATPAWVLSAAGDLARKALSAWGVDGREGLVYTVGWDAKPVSGIRLHWPVCEGIQATALLGALTGEAEWERWYRRLWDHAAAYFVDSTGSWINELDEDMREGFAVWPGRPDVYHATGAYLAPLLPAWPFMTVAATTLT</sequence>
<dbReference type="InterPro" id="IPR012341">
    <property type="entry name" value="6hp_glycosidase-like_sf"/>
</dbReference>
<dbReference type="RefSeq" id="WP_406832306.1">
    <property type="nucleotide sequence ID" value="NZ_CP157483.1"/>
</dbReference>
<proteinExistence type="inferred from homology"/>
<comment type="similarity">
    <text evidence="1">Belongs to the N-acylglucosamine 2-epimerase family.</text>
</comment>
<organism evidence="3">
    <name type="scientific">Pedococcus sp. KACC 23699</name>
    <dbReference type="NCBI Taxonomy" id="3149228"/>
    <lineage>
        <taxon>Bacteria</taxon>
        <taxon>Bacillati</taxon>
        <taxon>Actinomycetota</taxon>
        <taxon>Actinomycetes</taxon>
        <taxon>Micrococcales</taxon>
        <taxon>Intrasporangiaceae</taxon>
        <taxon>Pedococcus</taxon>
    </lineage>
</organism>